<dbReference type="STRING" id="414048.SAMN04489864_10151"/>
<feature type="domain" description="TonB-dependent receptor plug" evidence="8">
    <location>
        <begin position="205"/>
        <end position="327"/>
    </location>
</feature>
<dbReference type="Gene3D" id="2.40.170.20">
    <property type="entry name" value="TonB-dependent receptor, beta-barrel domain"/>
    <property type="match status" value="1"/>
</dbReference>
<accession>A0A1I2SUA4</accession>
<dbReference type="InterPro" id="IPR039426">
    <property type="entry name" value="TonB-dep_rcpt-like"/>
</dbReference>
<dbReference type="Pfam" id="PF13715">
    <property type="entry name" value="CarbopepD_reg_2"/>
    <property type="match status" value="1"/>
</dbReference>
<dbReference type="InterPro" id="IPR023997">
    <property type="entry name" value="TonB-dep_OMP_SusC/RagA_CS"/>
</dbReference>
<protein>
    <submittedName>
        <fullName evidence="9">TonB-linked outer membrane protein, SusC/RagA family</fullName>
    </submittedName>
</protein>
<dbReference type="PROSITE" id="PS52016">
    <property type="entry name" value="TONB_DEPENDENT_REC_3"/>
    <property type="match status" value="1"/>
</dbReference>
<evidence type="ECO:0000256" key="1">
    <source>
        <dbReference type="ARBA" id="ARBA00004571"/>
    </source>
</evidence>
<name>A0A1I2SUA4_9SPHI</name>
<reference evidence="9 10" key="1">
    <citation type="submission" date="2016-10" db="EMBL/GenBank/DDBJ databases">
        <authorList>
            <person name="de Groot N.N."/>
        </authorList>
    </citation>
    <scope>NUCLEOTIDE SEQUENCE [LARGE SCALE GENOMIC DNA]</scope>
    <source>
        <strain evidence="9 10">DSM 18684</strain>
    </source>
</reference>
<evidence type="ECO:0000256" key="3">
    <source>
        <dbReference type="ARBA" id="ARBA00022452"/>
    </source>
</evidence>
<evidence type="ECO:0000313" key="9">
    <source>
        <dbReference type="EMBL" id="SFG56103.1"/>
    </source>
</evidence>
<keyword evidence="3 7" id="KW-1134">Transmembrane beta strand</keyword>
<dbReference type="Pfam" id="PF07715">
    <property type="entry name" value="Plug"/>
    <property type="match status" value="1"/>
</dbReference>
<dbReference type="InterPro" id="IPR023996">
    <property type="entry name" value="TonB-dep_OMP_SusC/RagA"/>
</dbReference>
<evidence type="ECO:0000256" key="6">
    <source>
        <dbReference type="ARBA" id="ARBA00023237"/>
    </source>
</evidence>
<evidence type="ECO:0000256" key="2">
    <source>
        <dbReference type="ARBA" id="ARBA00022448"/>
    </source>
</evidence>
<evidence type="ECO:0000256" key="5">
    <source>
        <dbReference type="ARBA" id="ARBA00023136"/>
    </source>
</evidence>
<gene>
    <name evidence="9" type="ORF">SAMN04489864_10151</name>
</gene>
<proteinExistence type="inferred from homology"/>
<dbReference type="Gene3D" id="2.60.40.1120">
    <property type="entry name" value="Carboxypeptidase-like, regulatory domain"/>
    <property type="match status" value="1"/>
</dbReference>
<evidence type="ECO:0000313" key="10">
    <source>
        <dbReference type="Proteomes" id="UP000199666"/>
    </source>
</evidence>
<comment type="similarity">
    <text evidence="7">Belongs to the TonB-dependent receptor family.</text>
</comment>
<keyword evidence="5 7" id="KW-0472">Membrane</keyword>
<organism evidence="9 10">
    <name type="scientific">Pedobacter insulae</name>
    <dbReference type="NCBI Taxonomy" id="414048"/>
    <lineage>
        <taxon>Bacteria</taxon>
        <taxon>Pseudomonadati</taxon>
        <taxon>Bacteroidota</taxon>
        <taxon>Sphingobacteriia</taxon>
        <taxon>Sphingobacteriales</taxon>
        <taxon>Sphingobacteriaceae</taxon>
        <taxon>Pedobacter</taxon>
    </lineage>
</organism>
<keyword evidence="4 7" id="KW-0812">Transmembrane</keyword>
<dbReference type="RefSeq" id="WP_090991553.1">
    <property type="nucleotide sequence ID" value="NZ_FOPP01000001.1"/>
</dbReference>
<dbReference type="InterPro" id="IPR037066">
    <property type="entry name" value="Plug_dom_sf"/>
</dbReference>
<dbReference type="InterPro" id="IPR036942">
    <property type="entry name" value="Beta-barrel_TonB_sf"/>
</dbReference>
<evidence type="ECO:0000256" key="7">
    <source>
        <dbReference type="PROSITE-ProRule" id="PRU01360"/>
    </source>
</evidence>
<evidence type="ECO:0000259" key="8">
    <source>
        <dbReference type="Pfam" id="PF07715"/>
    </source>
</evidence>
<dbReference type="InterPro" id="IPR012910">
    <property type="entry name" value="Plug_dom"/>
</dbReference>
<dbReference type="AlphaFoldDB" id="A0A1I2SUA4"/>
<dbReference type="Gene3D" id="2.170.130.10">
    <property type="entry name" value="TonB-dependent receptor, plug domain"/>
    <property type="match status" value="1"/>
</dbReference>
<dbReference type="OrthoDB" id="9768177at2"/>
<dbReference type="EMBL" id="FOPP01000001">
    <property type="protein sequence ID" value="SFG56103.1"/>
    <property type="molecule type" value="Genomic_DNA"/>
</dbReference>
<keyword evidence="6 7" id="KW-0998">Cell outer membrane</keyword>
<dbReference type="NCBIfam" id="TIGR04057">
    <property type="entry name" value="SusC_RagA_signa"/>
    <property type="match status" value="1"/>
</dbReference>
<keyword evidence="2 7" id="KW-0813">Transport</keyword>
<keyword evidence="10" id="KW-1185">Reference proteome</keyword>
<dbReference type="Proteomes" id="UP000199666">
    <property type="component" value="Unassembled WGS sequence"/>
</dbReference>
<dbReference type="SUPFAM" id="SSF49464">
    <property type="entry name" value="Carboxypeptidase regulatory domain-like"/>
    <property type="match status" value="1"/>
</dbReference>
<comment type="subcellular location">
    <subcellularLocation>
        <location evidence="1 7">Cell outer membrane</location>
        <topology evidence="1 7">Multi-pass membrane protein</topology>
    </subcellularLocation>
</comment>
<dbReference type="InterPro" id="IPR008969">
    <property type="entry name" value="CarboxyPept-like_regulatory"/>
</dbReference>
<dbReference type="GO" id="GO:0009279">
    <property type="term" value="C:cell outer membrane"/>
    <property type="evidence" value="ECO:0007669"/>
    <property type="project" value="UniProtKB-SubCell"/>
</dbReference>
<dbReference type="NCBIfam" id="TIGR04056">
    <property type="entry name" value="OMP_RagA_SusC"/>
    <property type="match status" value="1"/>
</dbReference>
<dbReference type="SUPFAM" id="SSF56935">
    <property type="entry name" value="Porins"/>
    <property type="match status" value="1"/>
</dbReference>
<evidence type="ECO:0000256" key="4">
    <source>
        <dbReference type="ARBA" id="ARBA00022692"/>
    </source>
</evidence>
<sequence length="1139" mass="126235">MIKLIHKTIRSLPIFFMVAVLTVTFNTAYAHSQVITMQKKGINLNELFKELHAKYNYDFFYEEGLLDNSKRFDISVANSTINDVLNKTVLPFSLEYQINKNIVVIKASLKYQQSSIHGRVLDEEKKPLPGATVLHVNSKQKGTTDNNGNFRLANVKIEGKIIISYIGYEPVEVNAAANLGDIILKIASSDLQEVEINVGYGLRKVIDLTGSVSRVTAAELEGAPPHADIASMLQGKAAGVNVMVANGAPGSPVSVMIRGTTSLIGNSQPLWIIDGVPQYTSVGTQGTQNSEIGQMLYDYNVNDIESIDILKDASATAIYGSRAANGVIIVTTKSGRKYGKPQIDVSYNQGVQTQRDSFRTLTSDEYKAVITDATRNYFATGGIATTSGAIATVLDASKVVPGTEVDYMSAPFLSTAFFNGQTNWWDELTGSAVERKLDISLRGSSEASNYYVAIGIPQQDGIVNGSRRRGFTGRFNFDSKVANNFLMGFTLNGSNSKLDNKDNMVAKIWDFRPDFPMYGADGKIFDPGVNEENPLTTLKNRDLSVRKGVNGSAFLQFTPIKSLVFKSAISINYNQTITDRFVRAGSANITHNGQANISQNETNNWVFENTVRYNKLFNKTHDVEVLGGFSMERGAYSAFTAGIQNFPDQDIMTNLTSGTTPLKPTSTKTSTALVSAFTRANYKFKDRYLATFTFRADGSSRFGPDTRWGIFPSGALAWIVTNEGFMKNLNQDVFSLLKLRGSYGISGSQVLGNNDWRTLYTAAQFEELPGFTPFQLGNNGLVWEQTLTKEAALDYGFFKSKITGSIGVYDKKTQDIIYNKNIPSSSAFISVKENVATIQNRGVEFFIDYNVYRKGNTNVSVNFNLAHNVSKVNKINGVDKFIDLYGGNALAIRMQEGHPLGEWFGYKWSGRYYQSMEEYNLLSTQNPTTGAKIWYQNGLNSVRPGDLKYDDVDGDGVVTDKDRVPLGTFQPKYFGGFAANFRKGGVSLNMNFTYSTGSLRYWWGNTQNWYGVGLFLKNYPEYVLDSWSTTNRTSQWPRMSYGQGSSNTFSDFWLSKADYLRLSMVRVNYRFPDKWIQSKINGGLDLSVSASNLLTLTNYNGIDPEGNFRLAGGATGTGTDYGTYPSIRTFNFSIRYSLR</sequence>